<evidence type="ECO:0000313" key="2">
    <source>
        <dbReference type="Proteomes" id="UP000031366"/>
    </source>
</evidence>
<dbReference type="STRING" id="29341.RSJ17_08520"/>
<dbReference type="RefSeq" id="WP_039631311.1">
    <property type="nucleotide sequence ID" value="NZ_AYSO01000014.1"/>
</dbReference>
<protein>
    <submittedName>
        <fullName evidence="1">Putative lipoprotein</fullName>
    </submittedName>
</protein>
<keyword evidence="1" id="KW-0449">Lipoprotein</keyword>
<gene>
    <name evidence="1" type="ORF">U732_2966</name>
</gene>
<dbReference type="OrthoDB" id="2678686at2"/>
<proteinExistence type="predicted"/>
<keyword evidence="2" id="KW-1185">Reference proteome</keyword>
<comment type="caution">
    <text evidence="1">The sequence shown here is derived from an EMBL/GenBank/DDBJ whole genome shotgun (WGS) entry which is preliminary data.</text>
</comment>
<dbReference type="PROSITE" id="PS51257">
    <property type="entry name" value="PROKAR_LIPOPROTEIN"/>
    <property type="match status" value="1"/>
</dbReference>
<dbReference type="EMBL" id="AYSO01000014">
    <property type="protein sequence ID" value="KIE47449.1"/>
    <property type="molecule type" value="Genomic_DNA"/>
</dbReference>
<accession>A0A0C1U3R6</accession>
<evidence type="ECO:0000313" key="1">
    <source>
        <dbReference type="EMBL" id="KIE47449.1"/>
    </source>
</evidence>
<organism evidence="1 2">
    <name type="scientific">Clostridium argentinense CDC 2741</name>
    <dbReference type="NCBI Taxonomy" id="1418104"/>
    <lineage>
        <taxon>Bacteria</taxon>
        <taxon>Bacillati</taxon>
        <taxon>Bacillota</taxon>
        <taxon>Clostridia</taxon>
        <taxon>Eubacteriales</taxon>
        <taxon>Clostridiaceae</taxon>
        <taxon>Clostridium</taxon>
    </lineage>
</organism>
<reference evidence="1 2" key="1">
    <citation type="journal article" date="2015" name="Infect. Genet. Evol.">
        <title>Genomic sequences of six botulinum neurotoxin-producing strains representing three clostridial species illustrate the mobility and diversity of botulinum neurotoxin genes.</title>
        <authorList>
            <person name="Smith T.J."/>
            <person name="Hill K.K."/>
            <person name="Xie G."/>
            <person name="Foley B.T."/>
            <person name="Williamson C.H."/>
            <person name="Foster J.T."/>
            <person name="Johnson S.L."/>
            <person name="Chertkov O."/>
            <person name="Teshima H."/>
            <person name="Gibbons H.S."/>
            <person name="Johnsky L.A."/>
            <person name="Karavis M.A."/>
            <person name="Smith L.A."/>
        </authorList>
    </citation>
    <scope>NUCLEOTIDE SEQUENCE [LARGE SCALE GENOMIC DNA]</scope>
    <source>
        <strain evidence="1 2">CDC 2741</strain>
    </source>
</reference>
<name>A0A0C1U3R6_9CLOT</name>
<dbReference type="Proteomes" id="UP000031366">
    <property type="component" value="Unassembled WGS sequence"/>
</dbReference>
<sequence>MKSSKKLVKDRIIILLSTIMVFLSGCGTQLKDNAIILEENLSQISQEGYQLEITKKLMKEKEIFDVEFWDYIYEPLYGVAPEEVKRNGDMVKLKLFGEELDVLNMEGKDGPYHLQTQSNDRKNIYFNATSDREGIYKVRVDNMKKVESVITLPKKEDFICNFNVLKDGNIIFRGIYNESIGIFYYNASKNSINKLIAGGRNEKGTWIPIYNLSPGENKIIYYQLKDSTGNVNIYGGTFNEGKIEDATIIEEHIVPVISGYIKDGRNVIKGRNLIGASFIAWNNEKTAMISIPSKVSSEYSCKEKVYQVTLENEQDKIDKAARKFINKFYTVGSKEYDLMRTLGNNSKNKKEVAKLIEDSLASCMTSDARLTLINDMKYINRLDEYISKKDTLSVYDIALEKTEKNNGYVTYNYKIKLWKKSSDNKDEVKEISKSICLEQENNQWKVNNYTKFTY</sequence>
<dbReference type="AlphaFoldDB" id="A0A0C1U3R6"/>